<comment type="caution">
    <text evidence="2">The sequence shown here is derived from an EMBL/GenBank/DDBJ whole genome shotgun (WGS) entry which is preliminary data.</text>
</comment>
<dbReference type="EMBL" id="SUKA01000001">
    <property type="protein sequence ID" value="TJY67883.1"/>
    <property type="molecule type" value="Genomic_DNA"/>
</dbReference>
<evidence type="ECO:0000313" key="2">
    <source>
        <dbReference type="EMBL" id="TJY67883.1"/>
    </source>
</evidence>
<keyword evidence="1" id="KW-1133">Transmembrane helix</keyword>
<protein>
    <recommendedName>
        <fullName evidence="4">DUF4328 domain-containing protein</fullName>
    </recommendedName>
</protein>
<dbReference type="RefSeq" id="WP_136818750.1">
    <property type="nucleotide sequence ID" value="NZ_BMJX01000001.1"/>
</dbReference>
<dbReference type="OrthoDB" id="674197at2"/>
<reference evidence="2 3" key="1">
    <citation type="submission" date="2019-04" db="EMBL/GenBank/DDBJ databases">
        <title>Sphingobacterium olei sp. nov., isolated from oil-contaminated soil.</title>
        <authorList>
            <person name="Liu B."/>
        </authorList>
    </citation>
    <scope>NUCLEOTIDE SEQUENCE [LARGE SCALE GENOMIC DNA]</scope>
    <source>
        <strain evidence="2 3">Y3L14</strain>
    </source>
</reference>
<keyword evidence="1" id="KW-0812">Transmembrane</keyword>
<organism evidence="2 3">
    <name type="scientific">Sphingobacterium alkalisoli</name>
    <dbReference type="NCBI Taxonomy" id="1874115"/>
    <lineage>
        <taxon>Bacteria</taxon>
        <taxon>Pseudomonadati</taxon>
        <taxon>Bacteroidota</taxon>
        <taxon>Sphingobacteriia</taxon>
        <taxon>Sphingobacteriales</taxon>
        <taxon>Sphingobacteriaceae</taxon>
        <taxon>Sphingobacterium</taxon>
    </lineage>
</organism>
<sequence length="162" mass="18971">MEELIQNNPDLEKILPYLIIGAIIQLTLWLFFANTVRSTLKLIQKENLCILPSQAWFLAVPFFNIYWNFEVVRRLADSLNNEFFDRKIAVEENPTRKQGYIFAVSFLVGNLPLPIFLRYLASLVNFIYLIVYWVKIAEYKKLLKAHNRHTDTLSDSSTAKIN</sequence>
<gene>
    <name evidence="2" type="ORF">FAZ19_01060</name>
</gene>
<feature type="transmembrane region" description="Helical" evidence="1">
    <location>
        <begin position="115"/>
        <end position="134"/>
    </location>
</feature>
<dbReference type="AlphaFoldDB" id="A0A4U0H7N8"/>
<evidence type="ECO:0008006" key="4">
    <source>
        <dbReference type="Google" id="ProtNLM"/>
    </source>
</evidence>
<evidence type="ECO:0000313" key="3">
    <source>
        <dbReference type="Proteomes" id="UP000309872"/>
    </source>
</evidence>
<feature type="transmembrane region" description="Helical" evidence="1">
    <location>
        <begin position="14"/>
        <end position="36"/>
    </location>
</feature>
<accession>A0A4U0H7N8</accession>
<feature type="transmembrane region" description="Helical" evidence="1">
    <location>
        <begin position="48"/>
        <end position="67"/>
    </location>
</feature>
<keyword evidence="1" id="KW-0472">Membrane</keyword>
<keyword evidence="3" id="KW-1185">Reference proteome</keyword>
<name>A0A4U0H7N8_9SPHI</name>
<dbReference type="Proteomes" id="UP000309872">
    <property type="component" value="Unassembled WGS sequence"/>
</dbReference>
<proteinExistence type="predicted"/>
<evidence type="ECO:0000256" key="1">
    <source>
        <dbReference type="SAM" id="Phobius"/>
    </source>
</evidence>